<dbReference type="SUPFAM" id="SSF52768">
    <property type="entry name" value="Arginase/deacetylase"/>
    <property type="match status" value="1"/>
</dbReference>
<proteinExistence type="inferred from homology"/>
<sequence length="318" mass="34078">MANRDLNQPLGGNTMPRFGGPATMMRLPSQRDAAGLDAAFVGIPMDIGTSNRPGTRLGPRQIRDESRMLRPYNMATGAAPFDSLQVADIGDVPINTFDLKKSIGIIEAFHTDIVTAGCRPLTLGGDHTLTWPILRAMAGRHGPVGLIHVDAHADTNEQMFGEEIAHGTPFRRAIEEGLIDTRRMVQIGLRGTGYAADDFDWARQQGARVVPAEQCWHQSLTPLMAEVREQVGGGPVYLSFDIDSLDPGFAPGTGTAEIGGLTPPQALEIVRGCRGLDLVGGDLVEVAPPYDPSGNTALLGANLLYEMLCVLPGVTYRN</sequence>
<dbReference type="InterPro" id="IPR023696">
    <property type="entry name" value="Ureohydrolase_dom_sf"/>
</dbReference>
<dbReference type="EMBL" id="APNK01000032">
    <property type="protein sequence ID" value="KEZ76350.1"/>
    <property type="molecule type" value="Genomic_DNA"/>
</dbReference>
<feature type="binding site" evidence="5">
    <location>
        <position position="241"/>
    </location>
    <ligand>
        <name>Mn(2+)</name>
        <dbReference type="ChEBI" id="CHEBI:29035"/>
        <label>1</label>
    </ligand>
</feature>
<dbReference type="GO" id="GO:0047971">
    <property type="term" value="F:guanidinobutyrase activity"/>
    <property type="evidence" value="ECO:0007669"/>
    <property type="project" value="UniProtKB-ARBA"/>
</dbReference>
<evidence type="ECO:0000256" key="1">
    <source>
        <dbReference type="ARBA" id="ARBA00009227"/>
    </source>
</evidence>
<dbReference type="RefSeq" id="WP_037340239.1">
    <property type="nucleotide sequence ID" value="NZ_APNK01000032.1"/>
</dbReference>
<dbReference type="OrthoDB" id="9789727at2"/>
<keyword evidence="2 5" id="KW-0479">Metal-binding</keyword>
<keyword evidence="3 6" id="KW-0378">Hydrolase</keyword>
<evidence type="ECO:0000256" key="4">
    <source>
        <dbReference type="ARBA" id="ARBA00023211"/>
    </source>
</evidence>
<evidence type="ECO:0000313" key="8">
    <source>
        <dbReference type="Proteomes" id="UP000028302"/>
    </source>
</evidence>
<dbReference type="GO" id="GO:0046872">
    <property type="term" value="F:metal ion binding"/>
    <property type="evidence" value="ECO:0007669"/>
    <property type="project" value="UniProtKB-KW"/>
</dbReference>
<dbReference type="InterPro" id="IPR006035">
    <property type="entry name" value="Ureohydrolase"/>
</dbReference>
<dbReference type="PROSITE" id="PS51409">
    <property type="entry name" value="ARGINASE_2"/>
    <property type="match status" value="1"/>
</dbReference>
<feature type="binding site" evidence="5">
    <location>
        <position position="152"/>
    </location>
    <ligand>
        <name>Mn(2+)</name>
        <dbReference type="ChEBI" id="CHEBI:29035"/>
        <label>1</label>
    </ligand>
</feature>
<dbReference type="NCBIfam" id="TIGR01230">
    <property type="entry name" value="agmatinase"/>
    <property type="match status" value="1"/>
</dbReference>
<dbReference type="AlphaFoldDB" id="A0A084II16"/>
<dbReference type="PANTHER" id="PTHR11358:SF26">
    <property type="entry name" value="GUANIDINO ACID HYDROLASE, MITOCHONDRIAL"/>
    <property type="match status" value="1"/>
</dbReference>
<feature type="binding site" evidence="5">
    <location>
        <position position="150"/>
    </location>
    <ligand>
        <name>Mn(2+)</name>
        <dbReference type="ChEBI" id="CHEBI:29035"/>
        <label>1</label>
    </ligand>
</feature>
<gene>
    <name evidence="7" type="ORF">C41B8_15450</name>
</gene>
<dbReference type="STRING" id="1304275.C41B8_15450"/>
<dbReference type="PROSITE" id="PS01053">
    <property type="entry name" value="ARGINASE_1"/>
    <property type="match status" value="1"/>
</dbReference>
<feature type="binding site" evidence="5">
    <location>
        <position position="243"/>
    </location>
    <ligand>
        <name>Mn(2+)</name>
        <dbReference type="ChEBI" id="CHEBI:29035"/>
        <label>1</label>
    </ligand>
</feature>
<evidence type="ECO:0000313" key="7">
    <source>
        <dbReference type="EMBL" id="KEZ76350.1"/>
    </source>
</evidence>
<dbReference type="Proteomes" id="UP000028302">
    <property type="component" value="Unassembled WGS sequence"/>
</dbReference>
<comment type="similarity">
    <text evidence="1">Belongs to the arginase family. Agmatinase subfamily.</text>
</comment>
<keyword evidence="4 5" id="KW-0464">Manganese</keyword>
<name>A0A084II16_SALHC</name>
<dbReference type="CDD" id="cd11592">
    <property type="entry name" value="Agmatinase_PAH"/>
    <property type="match status" value="1"/>
</dbReference>
<evidence type="ECO:0000256" key="3">
    <source>
        <dbReference type="ARBA" id="ARBA00022801"/>
    </source>
</evidence>
<accession>A0A084II16</accession>
<organism evidence="7 8">
    <name type="scientific">Salinisphaera hydrothermalis (strain C41B8)</name>
    <dbReference type="NCBI Taxonomy" id="1304275"/>
    <lineage>
        <taxon>Bacteria</taxon>
        <taxon>Pseudomonadati</taxon>
        <taxon>Pseudomonadota</taxon>
        <taxon>Gammaproteobacteria</taxon>
        <taxon>Salinisphaerales</taxon>
        <taxon>Salinisphaeraceae</taxon>
        <taxon>Salinisphaera</taxon>
    </lineage>
</organism>
<dbReference type="InterPro" id="IPR005925">
    <property type="entry name" value="Agmatinase-rel"/>
</dbReference>
<evidence type="ECO:0000256" key="6">
    <source>
        <dbReference type="RuleBase" id="RU003684"/>
    </source>
</evidence>
<dbReference type="PRINTS" id="PR00116">
    <property type="entry name" value="ARGINASE"/>
</dbReference>
<dbReference type="InterPro" id="IPR020855">
    <property type="entry name" value="Ureohydrolase_Mn_BS"/>
</dbReference>
<dbReference type="Pfam" id="PF00491">
    <property type="entry name" value="Arginase"/>
    <property type="match status" value="1"/>
</dbReference>
<dbReference type="PIRSF" id="PIRSF036979">
    <property type="entry name" value="Arginase"/>
    <property type="match status" value="1"/>
</dbReference>
<reference evidence="7 8" key="1">
    <citation type="submission" date="2013-03" db="EMBL/GenBank/DDBJ databases">
        <title>Salinisphaera hydrothermalis C41B8 Genome Sequencing.</title>
        <authorList>
            <person name="Li C."/>
            <person name="Lai Q."/>
            <person name="Shao Z."/>
        </authorList>
    </citation>
    <scope>NUCLEOTIDE SEQUENCE [LARGE SCALE GENOMIC DNA]</scope>
    <source>
        <strain evidence="7 8">C41B8</strain>
    </source>
</reference>
<feature type="binding site" evidence="5">
    <location>
        <position position="127"/>
    </location>
    <ligand>
        <name>Mn(2+)</name>
        <dbReference type="ChEBI" id="CHEBI:29035"/>
        <label>1</label>
    </ligand>
</feature>
<dbReference type="FunFam" id="3.40.800.10:FF:000002">
    <property type="entry name" value="Agmatinase"/>
    <property type="match status" value="1"/>
</dbReference>
<feature type="binding site" evidence="5">
    <location>
        <position position="154"/>
    </location>
    <ligand>
        <name>Mn(2+)</name>
        <dbReference type="ChEBI" id="CHEBI:29035"/>
        <label>1</label>
    </ligand>
</feature>
<dbReference type="Gene3D" id="3.40.800.10">
    <property type="entry name" value="Ureohydrolase domain"/>
    <property type="match status" value="1"/>
</dbReference>
<dbReference type="eggNOG" id="COG0010">
    <property type="taxonomic scope" value="Bacteria"/>
</dbReference>
<dbReference type="PANTHER" id="PTHR11358">
    <property type="entry name" value="ARGINASE/AGMATINASE"/>
    <property type="match status" value="1"/>
</dbReference>
<evidence type="ECO:0000256" key="5">
    <source>
        <dbReference type="PIRSR" id="PIRSR036979-1"/>
    </source>
</evidence>
<dbReference type="GO" id="GO:0008783">
    <property type="term" value="F:agmatinase activity"/>
    <property type="evidence" value="ECO:0007669"/>
    <property type="project" value="TreeGrafter"/>
</dbReference>
<evidence type="ECO:0000256" key="2">
    <source>
        <dbReference type="ARBA" id="ARBA00022723"/>
    </source>
</evidence>
<keyword evidence="8" id="KW-1185">Reference proteome</keyword>
<comment type="cofactor">
    <cofactor evidence="5">
        <name>Mn(2+)</name>
        <dbReference type="ChEBI" id="CHEBI:29035"/>
    </cofactor>
    <text evidence="5">Binds 2 manganese ions per subunit.</text>
</comment>
<dbReference type="GO" id="GO:0033389">
    <property type="term" value="P:putrescine biosynthetic process from arginine, via agmatine"/>
    <property type="evidence" value="ECO:0007669"/>
    <property type="project" value="TreeGrafter"/>
</dbReference>
<comment type="caution">
    <text evidence="7">The sequence shown here is derived from an EMBL/GenBank/DDBJ whole genome shotgun (WGS) entry which is preliminary data.</text>
</comment>
<dbReference type="PATRIC" id="fig|1304275.5.peg.3159"/>
<protein>
    <submittedName>
        <fullName evidence="7">Agmatinase</fullName>
    </submittedName>
</protein>